<dbReference type="GO" id="GO:0009738">
    <property type="term" value="P:abscisic acid-activated signaling pathway"/>
    <property type="evidence" value="ECO:0007669"/>
    <property type="project" value="TreeGrafter"/>
</dbReference>
<organism evidence="3 4">
    <name type="scientific">Carex littledalei</name>
    <dbReference type="NCBI Taxonomy" id="544730"/>
    <lineage>
        <taxon>Eukaryota</taxon>
        <taxon>Viridiplantae</taxon>
        <taxon>Streptophyta</taxon>
        <taxon>Embryophyta</taxon>
        <taxon>Tracheophyta</taxon>
        <taxon>Spermatophyta</taxon>
        <taxon>Magnoliopsida</taxon>
        <taxon>Liliopsida</taxon>
        <taxon>Poales</taxon>
        <taxon>Cyperaceae</taxon>
        <taxon>Cyperoideae</taxon>
        <taxon>Cariceae</taxon>
        <taxon>Carex</taxon>
        <taxon>Carex subgen. Euthyceras</taxon>
    </lineage>
</organism>
<dbReference type="GO" id="GO:0038023">
    <property type="term" value="F:signaling receptor activity"/>
    <property type="evidence" value="ECO:0007669"/>
    <property type="project" value="TreeGrafter"/>
</dbReference>
<dbReference type="PANTHER" id="PTHR31213:SF24">
    <property type="entry name" value="OS08G0374000 PROTEIN"/>
    <property type="match status" value="1"/>
</dbReference>
<dbReference type="OrthoDB" id="1845342at2759"/>
<comment type="caution">
    <text evidence="3">The sequence shown here is derived from an EMBL/GenBank/DDBJ whole genome shotgun (WGS) entry which is preliminary data.</text>
</comment>
<accession>A0A833RB60</accession>
<proteinExistence type="inferred from homology"/>
<dbReference type="Gene3D" id="3.30.530.20">
    <property type="match status" value="1"/>
</dbReference>
<dbReference type="GO" id="GO:0006952">
    <property type="term" value="P:defense response"/>
    <property type="evidence" value="ECO:0007669"/>
    <property type="project" value="InterPro"/>
</dbReference>
<dbReference type="GO" id="GO:0004864">
    <property type="term" value="F:protein phosphatase inhibitor activity"/>
    <property type="evidence" value="ECO:0007669"/>
    <property type="project" value="TreeGrafter"/>
</dbReference>
<dbReference type="SUPFAM" id="SSF55961">
    <property type="entry name" value="Bet v1-like"/>
    <property type="match status" value="1"/>
</dbReference>
<gene>
    <name evidence="3" type="ORF">FCM35_KLT00693</name>
</gene>
<dbReference type="InterPro" id="IPR000916">
    <property type="entry name" value="Bet_v_I/MLP"/>
</dbReference>
<dbReference type="EMBL" id="SWLB01000001">
    <property type="protein sequence ID" value="KAF3342055.1"/>
    <property type="molecule type" value="Genomic_DNA"/>
</dbReference>
<dbReference type="SMART" id="SM01037">
    <property type="entry name" value="Bet_v_1"/>
    <property type="match status" value="1"/>
</dbReference>
<reference evidence="3" key="1">
    <citation type="submission" date="2020-01" db="EMBL/GenBank/DDBJ databases">
        <title>Genome sequence of Kobresia littledalei, the first chromosome-level genome in the family Cyperaceae.</title>
        <authorList>
            <person name="Qu G."/>
        </authorList>
    </citation>
    <scope>NUCLEOTIDE SEQUENCE</scope>
    <source>
        <strain evidence="3">C.B.Clarke</strain>
        <tissue evidence="3">Leaf</tissue>
    </source>
</reference>
<dbReference type="GO" id="GO:0005634">
    <property type="term" value="C:nucleus"/>
    <property type="evidence" value="ECO:0007669"/>
    <property type="project" value="TreeGrafter"/>
</dbReference>
<evidence type="ECO:0000313" key="3">
    <source>
        <dbReference type="EMBL" id="KAF3342055.1"/>
    </source>
</evidence>
<comment type="similarity">
    <text evidence="1">Belongs to the BetVI family.</text>
</comment>
<evidence type="ECO:0000313" key="4">
    <source>
        <dbReference type="Proteomes" id="UP000623129"/>
    </source>
</evidence>
<name>A0A833RB60_9POAL</name>
<dbReference type="GO" id="GO:0010427">
    <property type="term" value="F:abscisic acid binding"/>
    <property type="evidence" value="ECO:0007669"/>
    <property type="project" value="TreeGrafter"/>
</dbReference>
<dbReference type="InterPro" id="IPR050279">
    <property type="entry name" value="Plant_def-hormone_signal"/>
</dbReference>
<dbReference type="Proteomes" id="UP000623129">
    <property type="component" value="Unassembled WGS sequence"/>
</dbReference>
<feature type="domain" description="Bet v I/Major latex protein" evidence="2">
    <location>
        <begin position="6"/>
        <end position="155"/>
    </location>
</feature>
<sequence>MENIETMRGEIVLNMSAEKAWEVFTSNDKLSKVDPQMLSSAEYITGDGGPGTLRLFKLGPALHDFVKESLQKIEKVEPGRCLAYQVVDGQLHELYDPYRVTFTFIPVSGKETEQCTVEWKAEFTLLSPEIPPPVKAKDAALDFLKSFEKCELVCN</sequence>
<dbReference type="GO" id="GO:0005737">
    <property type="term" value="C:cytoplasm"/>
    <property type="evidence" value="ECO:0007669"/>
    <property type="project" value="TreeGrafter"/>
</dbReference>
<keyword evidence="4" id="KW-1185">Reference proteome</keyword>
<evidence type="ECO:0000256" key="1">
    <source>
        <dbReference type="ARBA" id="ARBA00009744"/>
    </source>
</evidence>
<dbReference type="Pfam" id="PF00407">
    <property type="entry name" value="Bet_v_1"/>
    <property type="match status" value="1"/>
</dbReference>
<dbReference type="AlphaFoldDB" id="A0A833RB60"/>
<dbReference type="InterPro" id="IPR023393">
    <property type="entry name" value="START-like_dom_sf"/>
</dbReference>
<protein>
    <submittedName>
        <fullName evidence="3">MLP-like protein 423</fullName>
    </submittedName>
</protein>
<dbReference type="CDD" id="cd07816">
    <property type="entry name" value="Bet_v1-like"/>
    <property type="match status" value="1"/>
</dbReference>
<evidence type="ECO:0000259" key="2">
    <source>
        <dbReference type="SMART" id="SM01037"/>
    </source>
</evidence>
<dbReference type="PANTHER" id="PTHR31213">
    <property type="entry name" value="OS08G0374000 PROTEIN-RELATED"/>
    <property type="match status" value="1"/>
</dbReference>